<evidence type="ECO:0000313" key="3">
    <source>
        <dbReference type="Proteomes" id="UP000182108"/>
    </source>
</evidence>
<feature type="transmembrane region" description="Helical" evidence="1">
    <location>
        <begin position="39"/>
        <end position="58"/>
    </location>
</feature>
<keyword evidence="1" id="KW-0472">Membrane</keyword>
<feature type="transmembrane region" description="Helical" evidence="1">
    <location>
        <begin position="85"/>
        <end position="106"/>
    </location>
</feature>
<reference evidence="3" key="1">
    <citation type="submission" date="2015-08" db="EMBL/GenBank/DDBJ databases">
        <authorList>
            <person name="Babu N.S."/>
            <person name="Beckwith C.J."/>
            <person name="Beseler K.G."/>
            <person name="Brison A."/>
            <person name="Carone J.V."/>
            <person name="Caskin T.P."/>
            <person name="Diamond M."/>
            <person name="Durham M.E."/>
            <person name="Foxe J.M."/>
            <person name="Go M."/>
            <person name="Henderson B.A."/>
            <person name="Jones I.B."/>
            <person name="McGettigan J.A."/>
            <person name="Micheletti S.J."/>
            <person name="Nasrallah M.E."/>
            <person name="Ortiz D."/>
            <person name="Piller C.R."/>
            <person name="Privatt S.R."/>
            <person name="Schneider S.L."/>
            <person name="Sharp S."/>
            <person name="Smith T.C."/>
            <person name="Stanton J.D."/>
            <person name="Ullery H.E."/>
            <person name="Wilson R.J."/>
            <person name="Serrano M.G."/>
            <person name="Buck G."/>
            <person name="Lee V."/>
            <person name="Wang Y."/>
            <person name="Carvalho R."/>
            <person name="Voegtly L."/>
            <person name="Shi R."/>
            <person name="Duckworth R."/>
            <person name="Johnson A."/>
            <person name="Loviza R."/>
            <person name="Walstead R."/>
            <person name="Shah Z."/>
            <person name="Kiflezghi M."/>
            <person name="Wade K."/>
            <person name="Ball S.L."/>
            <person name="Bradley K.W."/>
            <person name="Asai D.J."/>
            <person name="Bowman C.A."/>
            <person name="Russell D.A."/>
            <person name="Pope W.H."/>
            <person name="Jacobs-Sera D."/>
            <person name="Hendrix R.W."/>
            <person name="Hatfull G.F."/>
        </authorList>
    </citation>
    <scope>NUCLEOTIDE SEQUENCE [LARGE SCALE GENOMIC DNA]</scope>
    <source>
        <strain evidence="3">JCM 19170</strain>
    </source>
</reference>
<dbReference type="EMBL" id="CYHH01000004">
    <property type="protein sequence ID" value="CUB07084.1"/>
    <property type="molecule type" value="Genomic_DNA"/>
</dbReference>
<keyword evidence="1" id="KW-1133">Transmembrane helix</keyword>
<feature type="transmembrane region" description="Helical" evidence="1">
    <location>
        <begin position="6"/>
        <end position="27"/>
    </location>
</feature>
<organism evidence="2 3">
    <name type="scientific">Tepidiphilus thermophilus</name>
    <dbReference type="NCBI Taxonomy" id="876478"/>
    <lineage>
        <taxon>Bacteria</taxon>
        <taxon>Pseudomonadati</taxon>
        <taxon>Pseudomonadota</taxon>
        <taxon>Hydrogenophilia</taxon>
        <taxon>Hydrogenophilales</taxon>
        <taxon>Hydrogenophilaceae</taxon>
        <taxon>Tepidiphilus</taxon>
    </lineage>
</organism>
<dbReference type="RefSeq" id="WP_055423382.1">
    <property type="nucleotide sequence ID" value="NZ_CYHH01000004.1"/>
</dbReference>
<gene>
    <name evidence="2" type="ORF">Ga0061068_104198</name>
</gene>
<dbReference type="OrthoDB" id="5298004at2"/>
<dbReference type="Proteomes" id="UP000182108">
    <property type="component" value="Unassembled WGS sequence"/>
</dbReference>
<proteinExistence type="predicted"/>
<dbReference type="AlphaFoldDB" id="A0A0K6IVK0"/>
<dbReference type="Pfam" id="PF05437">
    <property type="entry name" value="AzlD"/>
    <property type="match status" value="1"/>
</dbReference>
<name>A0A0K6IVK0_9PROT</name>
<keyword evidence="1" id="KW-0812">Transmembrane</keyword>
<accession>A0A0K6IVK0</accession>
<protein>
    <submittedName>
        <fullName evidence="2">Branched-chain amino acid transport protein (AzlD)</fullName>
    </submittedName>
</protein>
<evidence type="ECO:0000313" key="2">
    <source>
        <dbReference type="EMBL" id="CUB07084.1"/>
    </source>
</evidence>
<dbReference type="InterPro" id="IPR008407">
    <property type="entry name" value="Brnchd-chn_aa_trnsp_AzlD"/>
</dbReference>
<sequence>MRTEILLMLVAIGLGTYALRALPLIGARRLDPAGKVFRTLQLLGPMLIAALLGVSVIGDVRGHGAGGWLPELLGLGATLAVQRRFGGFVAPILAGVAACALGLALLRSWGAGIG</sequence>
<keyword evidence="3" id="KW-1185">Reference proteome</keyword>
<evidence type="ECO:0000256" key="1">
    <source>
        <dbReference type="SAM" id="Phobius"/>
    </source>
</evidence>